<dbReference type="GeneID" id="95378986"/>
<dbReference type="RefSeq" id="WP_156972840.1">
    <property type="nucleotide sequence ID" value="NZ_CP026520.1"/>
</dbReference>
<reference evidence="1 2" key="1">
    <citation type="submission" date="2022-05" db="EMBL/GenBank/DDBJ databases">
        <title>Genome Sequencing of Bee-Associated Microbes.</title>
        <authorList>
            <person name="Dunlap C."/>
        </authorList>
    </citation>
    <scope>NUCLEOTIDE SEQUENCE [LARGE SCALE GENOMIC DNA]</scope>
    <source>
        <strain evidence="1 2">NRRL B-23120</strain>
    </source>
</reference>
<evidence type="ECO:0000313" key="1">
    <source>
        <dbReference type="EMBL" id="MCY9597135.1"/>
    </source>
</evidence>
<comment type="caution">
    <text evidence="1">The sequence shown here is derived from an EMBL/GenBank/DDBJ whole genome shotgun (WGS) entry which is preliminary data.</text>
</comment>
<gene>
    <name evidence="1" type="ORF">M5X16_15350</name>
</gene>
<name>A0ABT4FF35_9BACL</name>
<sequence>MRSAIKMKEAAPEDIEDDKGWLVLANNFAVTYGTVQLNGGIGEKY</sequence>
<keyword evidence="2" id="KW-1185">Reference proteome</keyword>
<protein>
    <submittedName>
        <fullName evidence="1">Uncharacterized protein</fullName>
    </submittedName>
</protein>
<dbReference type="EMBL" id="JAMDMJ010000018">
    <property type="protein sequence ID" value="MCY9597135.1"/>
    <property type="molecule type" value="Genomic_DNA"/>
</dbReference>
<accession>A0ABT4FF35</accession>
<organism evidence="1 2">
    <name type="scientific">Paenibacillus chitinolyticus</name>
    <dbReference type="NCBI Taxonomy" id="79263"/>
    <lineage>
        <taxon>Bacteria</taxon>
        <taxon>Bacillati</taxon>
        <taxon>Bacillota</taxon>
        <taxon>Bacilli</taxon>
        <taxon>Bacillales</taxon>
        <taxon>Paenibacillaceae</taxon>
        <taxon>Paenibacillus</taxon>
    </lineage>
</organism>
<dbReference type="Proteomes" id="UP001527202">
    <property type="component" value="Unassembled WGS sequence"/>
</dbReference>
<proteinExistence type="predicted"/>
<evidence type="ECO:0000313" key="2">
    <source>
        <dbReference type="Proteomes" id="UP001527202"/>
    </source>
</evidence>